<organism evidence="1 2">
    <name type="scientific">Micromonospora narathiwatensis</name>
    <dbReference type="NCBI Taxonomy" id="299146"/>
    <lineage>
        <taxon>Bacteria</taxon>
        <taxon>Bacillati</taxon>
        <taxon>Actinomycetota</taxon>
        <taxon>Actinomycetes</taxon>
        <taxon>Micromonosporales</taxon>
        <taxon>Micromonosporaceae</taxon>
        <taxon>Micromonospora</taxon>
    </lineage>
</organism>
<dbReference type="AlphaFoldDB" id="A0A1A9ACY9"/>
<dbReference type="InterPro" id="IPR046003">
    <property type="entry name" value="DUF5959"/>
</dbReference>
<evidence type="ECO:0000313" key="2">
    <source>
        <dbReference type="Proteomes" id="UP000198765"/>
    </source>
</evidence>
<name>A0A1A9ACY9_9ACTN</name>
<protein>
    <submittedName>
        <fullName evidence="1">Uncharacterized protein</fullName>
    </submittedName>
</protein>
<dbReference type="PATRIC" id="fig|299146.4.peg.5330"/>
<accession>A0A1A9ACY9</accession>
<dbReference type="Pfam" id="PF19384">
    <property type="entry name" value="DUF5959"/>
    <property type="match status" value="1"/>
</dbReference>
<evidence type="ECO:0000313" key="1">
    <source>
        <dbReference type="EMBL" id="SBT54061.1"/>
    </source>
</evidence>
<reference evidence="1 2" key="1">
    <citation type="submission" date="2016-06" db="EMBL/GenBank/DDBJ databases">
        <authorList>
            <person name="Kjaerup R.B."/>
            <person name="Dalgaard T.S."/>
            <person name="Juul-Madsen H.R."/>
        </authorList>
    </citation>
    <scope>NUCLEOTIDE SEQUENCE [LARGE SCALE GENOMIC DNA]</scope>
    <source>
        <strain evidence="1 2">DSM 45248</strain>
    </source>
</reference>
<sequence>MADVAPMDLVVLADDEGNSVRIKVLGPEPTWSAGLAGEIVVETPFVSGRTSLILSASKLQAWGNALDSLDAGQDIAWMAMDRGPSVFIQLTGDRDCPEGSRLT</sequence>
<gene>
    <name evidence="1" type="ORF">GA0070621_5165</name>
</gene>
<dbReference type="EMBL" id="LT594324">
    <property type="protein sequence ID" value="SBT54061.1"/>
    <property type="molecule type" value="Genomic_DNA"/>
</dbReference>
<keyword evidence="2" id="KW-1185">Reference proteome</keyword>
<proteinExistence type="predicted"/>
<dbReference type="OrthoDB" id="3370158at2"/>
<dbReference type="RefSeq" id="WP_091200502.1">
    <property type="nucleotide sequence ID" value="NZ_LT594324.1"/>
</dbReference>
<dbReference type="Proteomes" id="UP000198765">
    <property type="component" value="Chromosome I"/>
</dbReference>